<feature type="domain" description="PAS" evidence="10">
    <location>
        <begin position="105"/>
        <end position="170"/>
    </location>
</feature>
<sequence length="432" mass="47692">MARRKANTRNGDRARGVSPLAIFDLRRARDVERPVKLGAADAPEAGPPEGQPRDEHVQWLEAELRLTKQRLKTTTDELERANGAELQTVNRELAQQVNELAKTNSDLKNLLESTQIATLFLDSELRIRTFTPAATEVFHLLDADVGRPIDQVVPTVAYPELQRDVHQVLNTLGRVEREVERPETGSRYLARVLPYRSFDNAIAGVVLTFLDITATARAEERQRLLLSELQHRVRNILGIVRSLAARTAETSASVEEYASHLDGRLATLARTQNIFARTGDVIVDLEEMVRDELVSLGAPDGEQVDVGGPEVRLRQSAAETFALALHELATNAVKYGALAGPKGRVAVRWRVFDTSAGPRLSLEWRESGVAALDMRPTRSGFGRELIERGLPFELGAATSISFEPGGVRALIEVPLTHHNAVLDSPDEQALGW</sequence>
<gene>
    <name evidence="12" type="ORF">DJ021_03130</name>
</gene>
<comment type="catalytic activity">
    <reaction evidence="1">
        <text>ATP + protein L-histidine = ADP + protein N-phospho-L-histidine.</text>
        <dbReference type="EC" id="2.7.13.3"/>
    </reaction>
</comment>
<organism evidence="12 13">
    <name type="scientific">Phenylobacterium hankyongense</name>
    <dbReference type="NCBI Taxonomy" id="1813876"/>
    <lineage>
        <taxon>Bacteria</taxon>
        <taxon>Pseudomonadati</taxon>
        <taxon>Pseudomonadota</taxon>
        <taxon>Alphaproteobacteria</taxon>
        <taxon>Caulobacterales</taxon>
        <taxon>Caulobacteraceae</taxon>
        <taxon>Phenylobacterium</taxon>
    </lineage>
</organism>
<keyword evidence="6" id="KW-0418">Kinase</keyword>
<name>A0A328AV27_9CAUL</name>
<reference evidence="13" key="1">
    <citation type="submission" date="2018-05" db="EMBL/GenBank/DDBJ databases">
        <authorList>
            <person name="Li X."/>
        </authorList>
    </citation>
    <scope>NUCLEOTIDE SEQUENCE [LARGE SCALE GENOMIC DNA]</scope>
    <source>
        <strain evidence="13">HKS-05</strain>
    </source>
</reference>
<dbReference type="Proteomes" id="UP000249842">
    <property type="component" value="Unassembled WGS sequence"/>
</dbReference>
<evidence type="ECO:0000256" key="6">
    <source>
        <dbReference type="ARBA" id="ARBA00022777"/>
    </source>
</evidence>
<dbReference type="SUPFAM" id="SSF55785">
    <property type="entry name" value="PYP-like sensor domain (PAS domain)"/>
    <property type="match status" value="1"/>
</dbReference>
<protein>
    <recommendedName>
        <fullName evidence="2">histidine kinase</fullName>
        <ecNumber evidence="2">2.7.13.3</ecNumber>
    </recommendedName>
</protein>
<dbReference type="RefSeq" id="WP_111456156.1">
    <property type="nucleotide sequence ID" value="NZ_QFYP01000001.1"/>
</dbReference>
<dbReference type="Pfam" id="PF07536">
    <property type="entry name" value="HWE_HK"/>
    <property type="match status" value="1"/>
</dbReference>
<evidence type="ECO:0000256" key="7">
    <source>
        <dbReference type="ARBA" id="ARBA00022840"/>
    </source>
</evidence>
<dbReference type="PANTHER" id="PTHR41523:SF8">
    <property type="entry name" value="ETHYLENE RESPONSE SENSOR PROTEIN"/>
    <property type="match status" value="1"/>
</dbReference>
<dbReference type="GO" id="GO:0004673">
    <property type="term" value="F:protein histidine kinase activity"/>
    <property type="evidence" value="ECO:0007669"/>
    <property type="project" value="UniProtKB-EC"/>
</dbReference>
<evidence type="ECO:0000256" key="5">
    <source>
        <dbReference type="ARBA" id="ARBA00022741"/>
    </source>
</evidence>
<evidence type="ECO:0000256" key="1">
    <source>
        <dbReference type="ARBA" id="ARBA00000085"/>
    </source>
</evidence>
<evidence type="ECO:0000256" key="3">
    <source>
        <dbReference type="ARBA" id="ARBA00022553"/>
    </source>
</evidence>
<dbReference type="InterPro" id="IPR036890">
    <property type="entry name" value="HATPase_C_sf"/>
</dbReference>
<dbReference type="Pfam" id="PF13596">
    <property type="entry name" value="PAS_10"/>
    <property type="match status" value="1"/>
</dbReference>
<dbReference type="InterPro" id="IPR000014">
    <property type="entry name" value="PAS"/>
</dbReference>
<evidence type="ECO:0000313" key="12">
    <source>
        <dbReference type="EMBL" id="RAK58863.1"/>
    </source>
</evidence>
<evidence type="ECO:0000256" key="4">
    <source>
        <dbReference type="ARBA" id="ARBA00022679"/>
    </source>
</evidence>
<keyword evidence="13" id="KW-1185">Reference proteome</keyword>
<keyword evidence="8" id="KW-0175">Coiled coil</keyword>
<dbReference type="PANTHER" id="PTHR41523">
    <property type="entry name" value="TWO-COMPONENT SYSTEM SENSOR PROTEIN"/>
    <property type="match status" value="1"/>
</dbReference>
<keyword evidence="3" id="KW-0597">Phosphoprotein</keyword>
<dbReference type="CDD" id="cd00130">
    <property type="entry name" value="PAS"/>
    <property type="match status" value="1"/>
</dbReference>
<feature type="domain" description="Signal transduction histidine kinase HWE region" evidence="11">
    <location>
        <begin position="228"/>
        <end position="310"/>
    </location>
</feature>
<dbReference type="SMART" id="SM00911">
    <property type="entry name" value="HWE_HK"/>
    <property type="match status" value="1"/>
</dbReference>
<dbReference type="InterPro" id="IPR035965">
    <property type="entry name" value="PAS-like_dom_sf"/>
</dbReference>
<keyword evidence="7" id="KW-0067">ATP-binding</keyword>
<dbReference type="Gene3D" id="3.30.565.10">
    <property type="entry name" value="Histidine kinase-like ATPase, C-terminal domain"/>
    <property type="match status" value="1"/>
</dbReference>
<dbReference type="Gene3D" id="3.30.450.20">
    <property type="entry name" value="PAS domain"/>
    <property type="match status" value="1"/>
</dbReference>
<dbReference type="OrthoDB" id="9816309at2"/>
<proteinExistence type="predicted"/>
<evidence type="ECO:0000256" key="9">
    <source>
        <dbReference type="SAM" id="MobiDB-lite"/>
    </source>
</evidence>
<keyword evidence="4" id="KW-0808">Transferase</keyword>
<evidence type="ECO:0000259" key="10">
    <source>
        <dbReference type="SMART" id="SM00091"/>
    </source>
</evidence>
<evidence type="ECO:0000256" key="2">
    <source>
        <dbReference type="ARBA" id="ARBA00012438"/>
    </source>
</evidence>
<feature type="coiled-coil region" evidence="8">
    <location>
        <begin position="57"/>
        <end position="113"/>
    </location>
</feature>
<comment type="caution">
    <text evidence="12">The sequence shown here is derived from an EMBL/GenBank/DDBJ whole genome shotgun (WGS) entry which is preliminary data.</text>
</comment>
<evidence type="ECO:0000256" key="8">
    <source>
        <dbReference type="SAM" id="Coils"/>
    </source>
</evidence>
<dbReference type="AlphaFoldDB" id="A0A328AV27"/>
<evidence type="ECO:0000313" key="13">
    <source>
        <dbReference type="Proteomes" id="UP000249842"/>
    </source>
</evidence>
<dbReference type="GO" id="GO:0005524">
    <property type="term" value="F:ATP binding"/>
    <property type="evidence" value="ECO:0007669"/>
    <property type="project" value="UniProtKB-KW"/>
</dbReference>
<dbReference type="InterPro" id="IPR011102">
    <property type="entry name" value="Sig_transdc_His_kinase_HWE"/>
</dbReference>
<evidence type="ECO:0000259" key="11">
    <source>
        <dbReference type="SMART" id="SM00911"/>
    </source>
</evidence>
<accession>A0A328AV27</accession>
<feature type="region of interest" description="Disordered" evidence="9">
    <location>
        <begin position="34"/>
        <end position="53"/>
    </location>
</feature>
<dbReference type="SMART" id="SM00091">
    <property type="entry name" value="PAS"/>
    <property type="match status" value="1"/>
</dbReference>
<keyword evidence="5" id="KW-0547">Nucleotide-binding</keyword>
<dbReference type="EMBL" id="QFYP01000001">
    <property type="protein sequence ID" value="RAK58863.1"/>
    <property type="molecule type" value="Genomic_DNA"/>
</dbReference>
<dbReference type="EC" id="2.7.13.3" evidence="2"/>